<dbReference type="InterPro" id="IPR006750">
    <property type="entry name" value="YdcZ"/>
</dbReference>
<feature type="region of interest" description="Disordered" evidence="1">
    <location>
        <begin position="1"/>
        <end position="31"/>
    </location>
</feature>
<dbReference type="OrthoDB" id="6463253at2"/>
<dbReference type="EMBL" id="WMLB01000043">
    <property type="protein sequence ID" value="MTH70291.1"/>
    <property type="molecule type" value="Genomic_DNA"/>
</dbReference>
<feature type="transmembrane region" description="Helical" evidence="2">
    <location>
        <begin position="138"/>
        <end position="162"/>
    </location>
</feature>
<comment type="caution">
    <text evidence="3">The sequence shown here is derived from an EMBL/GenBank/DDBJ whole genome shotgun (WGS) entry which is preliminary data.</text>
</comment>
<reference evidence="3 4" key="1">
    <citation type="submission" date="2019-11" db="EMBL/GenBank/DDBJ databases">
        <title>Agromyces kandeliae sp. nov., isolated from mangrove soil.</title>
        <authorList>
            <person name="Wang R."/>
        </authorList>
    </citation>
    <scope>NUCLEOTIDE SEQUENCE [LARGE SCALE GENOMIC DNA]</scope>
    <source>
        <strain evidence="3 4">JCM 11433</strain>
    </source>
</reference>
<evidence type="ECO:0000256" key="1">
    <source>
        <dbReference type="SAM" id="MobiDB-lite"/>
    </source>
</evidence>
<sequence>MSTSSGPPRPAPAVPSHGAPGGPEHAHHHAHAEPSRMPMWVAIALTIVSGGFVALQSRVNGELSRELDDFAVAAAISFGSGLVILSLLAVLWPAGRRGLARLRTAVRARRLAWWMLLGGVAGAWFVATQGLAAGVLGVALFTVAIVAGQTLGGVVFDAIGLGPGGRRPLSPTRIAGAVLALVAIGWAVSAQVAEAVPLWLMLLPFSAGVGASWQQAMNGRVRTASASALAATFTNFLVGTIVLVVVMLVHAASVGWPNSFPTAPWLYAGGAIGCVFIAAQAVLVRRVGVLVLALGLVAGQLAVALALDLLLPTSARPVGFATVGGTVLALVAVALASIRWRPARHLAAEVPAMPGAQPGDVSRAP</sequence>
<keyword evidence="2" id="KW-0472">Membrane</keyword>
<dbReference type="GO" id="GO:0005886">
    <property type="term" value="C:plasma membrane"/>
    <property type="evidence" value="ECO:0007669"/>
    <property type="project" value="TreeGrafter"/>
</dbReference>
<dbReference type="PANTHER" id="PTHR34821">
    <property type="entry name" value="INNER MEMBRANE PROTEIN YDCZ"/>
    <property type="match status" value="1"/>
</dbReference>
<feature type="transmembrane region" description="Helical" evidence="2">
    <location>
        <begin position="228"/>
        <end position="252"/>
    </location>
</feature>
<feature type="transmembrane region" description="Helical" evidence="2">
    <location>
        <begin position="39"/>
        <end position="58"/>
    </location>
</feature>
<name>A0A6I3MB96_9MICO</name>
<organism evidence="3 4">
    <name type="scientific">Agromyces bracchium</name>
    <dbReference type="NCBI Taxonomy" id="88376"/>
    <lineage>
        <taxon>Bacteria</taxon>
        <taxon>Bacillati</taxon>
        <taxon>Actinomycetota</taxon>
        <taxon>Actinomycetes</taxon>
        <taxon>Micrococcales</taxon>
        <taxon>Microbacteriaceae</taxon>
        <taxon>Agromyces</taxon>
    </lineage>
</organism>
<gene>
    <name evidence="3" type="ORF">GJ743_18160</name>
</gene>
<accession>A0A6I3MB96</accession>
<feature type="transmembrane region" description="Helical" evidence="2">
    <location>
        <begin position="198"/>
        <end position="216"/>
    </location>
</feature>
<feature type="transmembrane region" description="Helical" evidence="2">
    <location>
        <begin position="70"/>
        <end position="91"/>
    </location>
</feature>
<protein>
    <submittedName>
        <fullName evidence="3">EamA-like transporter family protein</fullName>
    </submittedName>
</protein>
<evidence type="ECO:0000256" key="2">
    <source>
        <dbReference type="SAM" id="Phobius"/>
    </source>
</evidence>
<dbReference type="AlphaFoldDB" id="A0A6I3MB96"/>
<evidence type="ECO:0000313" key="3">
    <source>
        <dbReference type="EMBL" id="MTH70291.1"/>
    </source>
</evidence>
<feature type="transmembrane region" description="Helical" evidence="2">
    <location>
        <begin position="174"/>
        <end position="192"/>
    </location>
</feature>
<dbReference type="Proteomes" id="UP000433071">
    <property type="component" value="Unassembled WGS sequence"/>
</dbReference>
<dbReference type="Pfam" id="PF04657">
    <property type="entry name" value="DMT_YdcZ"/>
    <property type="match status" value="2"/>
</dbReference>
<feature type="transmembrane region" description="Helical" evidence="2">
    <location>
        <begin position="317"/>
        <end position="338"/>
    </location>
</feature>
<dbReference type="PANTHER" id="PTHR34821:SF2">
    <property type="entry name" value="INNER MEMBRANE PROTEIN YDCZ"/>
    <property type="match status" value="1"/>
</dbReference>
<feature type="transmembrane region" description="Helical" evidence="2">
    <location>
        <begin position="111"/>
        <end position="132"/>
    </location>
</feature>
<evidence type="ECO:0000313" key="4">
    <source>
        <dbReference type="Proteomes" id="UP000433071"/>
    </source>
</evidence>
<keyword evidence="2" id="KW-1133">Transmembrane helix</keyword>
<keyword evidence="4" id="KW-1185">Reference proteome</keyword>
<feature type="transmembrane region" description="Helical" evidence="2">
    <location>
        <begin position="264"/>
        <end position="283"/>
    </location>
</feature>
<keyword evidence="2" id="KW-0812">Transmembrane</keyword>
<feature type="transmembrane region" description="Helical" evidence="2">
    <location>
        <begin position="290"/>
        <end position="311"/>
    </location>
</feature>
<proteinExistence type="predicted"/>